<evidence type="ECO:0000256" key="3">
    <source>
        <dbReference type="ARBA" id="ARBA00010104"/>
    </source>
</evidence>
<evidence type="ECO:0000256" key="11">
    <source>
        <dbReference type="ARBA" id="ARBA00048048"/>
    </source>
</evidence>
<keyword evidence="6 13" id="KW-1133">Transmembrane helix</keyword>
<keyword evidence="17" id="KW-1185">Reference proteome</keyword>
<dbReference type="Pfam" id="PF01529">
    <property type="entry name" value="DHHC"/>
    <property type="match status" value="1"/>
</dbReference>
<dbReference type="Proteomes" id="UP000800092">
    <property type="component" value="Unassembled WGS sequence"/>
</dbReference>
<gene>
    <name evidence="16" type="ORF">EV356DRAFT_444798</name>
</gene>
<feature type="domain" description="Palmitoyltransferase DHHC" evidence="15">
    <location>
        <begin position="402"/>
        <end position="539"/>
    </location>
</feature>
<evidence type="ECO:0000313" key="16">
    <source>
        <dbReference type="EMBL" id="KAF2235570.1"/>
    </source>
</evidence>
<feature type="transmembrane region" description="Helical" evidence="13">
    <location>
        <begin position="291"/>
        <end position="310"/>
    </location>
</feature>
<dbReference type="OrthoDB" id="6781668at2759"/>
<dbReference type="AlphaFoldDB" id="A0A6A6HDK3"/>
<dbReference type="GO" id="GO:0019706">
    <property type="term" value="F:protein-cysteine S-palmitoyltransferase activity"/>
    <property type="evidence" value="ECO:0007669"/>
    <property type="project" value="UniProtKB-EC"/>
</dbReference>
<comment type="function">
    <text evidence="1">Palmitoyltransferase specific for casein kinase 1.</text>
</comment>
<feature type="compositionally biased region" description="Low complexity" evidence="14">
    <location>
        <begin position="556"/>
        <end position="571"/>
    </location>
</feature>
<evidence type="ECO:0000256" key="2">
    <source>
        <dbReference type="ARBA" id="ARBA00004520"/>
    </source>
</evidence>
<proteinExistence type="inferred from homology"/>
<evidence type="ECO:0000259" key="15">
    <source>
        <dbReference type="Pfam" id="PF01529"/>
    </source>
</evidence>
<feature type="repeat" description="ANK" evidence="12">
    <location>
        <begin position="81"/>
        <end position="113"/>
    </location>
</feature>
<keyword evidence="13" id="KW-0012">Acyltransferase</keyword>
<feature type="transmembrane region" description="Helical" evidence="13">
    <location>
        <begin position="346"/>
        <end position="370"/>
    </location>
</feature>
<evidence type="ECO:0000256" key="7">
    <source>
        <dbReference type="ARBA" id="ARBA00023043"/>
    </source>
</evidence>
<dbReference type="Pfam" id="PF12796">
    <property type="entry name" value="Ank_2"/>
    <property type="match status" value="1"/>
</dbReference>
<evidence type="ECO:0000256" key="4">
    <source>
        <dbReference type="ARBA" id="ARBA00022692"/>
    </source>
</evidence>
<protein>
    <recommendedName>
        <fullName evidence="13">Palmitoyltransferase</fullName>
        <ecNumber evidence="13">2.3.1.225</ecNumber>
    </recommendedName>
</protein>
<feature type="transmembrane region" description="Helical" evidence="13">
    <location>
        <begin position="264"/>
        <end position="285"/>
    </location>
</feature>
<sequence>MENVSKNGKPTLPIETDIMQLARLGEIGAIQKLFDKGEYDATYKDEEEITPLHWAAINGHYALCHFLIQCGAPVNAKGGEAVATPVLWAAKRCHYYVVNLLLQNGADPLITDDQGFNLLHSATLDGNVFQLVLLLQQDLPIDIPDSQGHTSLMWAAYKGYPACVDLFLRWGANVHAKDEQGFTALHWALVKGSAACILKLIEYGADRFAANNDGKTPSTTAGEMNSTRQWRQALSEAGYNSDATPRDFPFSFITTDRTKFIKRFFFLWPFVMILCVLYILSYMVVYAAVPIAATMAYGLQWAASKLLIYAPPDMKHIHRTPFLAGIFAGTLFWVGVWYITHILPTIWSWQTVFMNILFIFCYVMTAYFYFQSMSEDPGYVPKPSSRNQQRGIIEELLEAWNFDEQHFCTDCMGRKPLRSKHCKRCKRCVARHDHHCPWVDNCIGVNNHRHFLLYTVFMVIGILILIRLTFIYIFSLPTPSSPTECNILEPTLCAHFLKDPFAILLITWTSLQLIWVTMLLFVQFLQIARAETTFESMKSRSSSSFSPFSPPAPLTTALTTGTTDPDDAGLTSSGAGPNPVLATQPGAAGSDTGAAQAATGPARKQHKESCFASWSRLLGLDTFFAVAFNGYHGSQARAAAAAQHSHRRQNPFSRGVWTNCVDFWVDAGPVVGRKESGMARLGGERVNYARLFEVPVMRAGRRRGGYEVVGSEEV</sequence>
<evidence type="ECO:0000256" key="5">
    <source>
        <dbReference type="ARBA" id="ARBA00022737"/>
    </source>
</evidence>
<evidence type="ECO:0000256" key="1">
    <source>
        <dbReference type="ARBA" id="ARBA00002100"/>
    </source>
</evidence>
<dbReference type="Pfam" id="PF00023">
    <property type="entry name" value="Ank"/>
    <property type="match status" value="2"/>
</dbReference>
<evidence type="ECO:0000256" key="9">
    <source>
        <dbReference type="ARBA" id="ARBA00023139"/>
    </source>
</evidence>
<evidence type="ECO:0000313" key="17">
    <source>
        <dbReference type="Proteomes" id="UP000800092"/>
    </source>
</evidence>
<keyword evidence="9" id="KW-0564">Palmitate</keyword>
<feature type="compositionally biased region" description="Low complexity" evidence="14">
    <location>
        <begin position="586"/>
        <end position="600"/>
    </location>
</feature>
<feature type="transmembrane region" description="Helical" evidence="13">
    <location>
        <begin position="322"/>
        <end position="340"/>
    </location>
</feature>
<dbReference type="PANTHER" id="PTHR24161:SF85">
    <property type="entry name" value="PALMITOYLTRANSFERASE HIP14"/>
    <property type="match status" value="1"/>
</dbReference>
<dbReference type="PROSITE" id="PS50216">
    <property type="entry name" value="DHHC"/>
    <property type="match status" value="1"/>
</dbReference>
<keyword evidence="8 13" id="KW-0472">Membrane</keyword>
<evidence type="ECO:0000256" key="12">
    <source>
        <dbReference type="PROSITE-ProRule" id="PRU00023"/>
    </source>
</evidence>
<dbReference type="PROSITE" id="PS50088">
    <property type="entry name" value="ANK_REPEAT"/>
    <property type="match status" value="4"/>
</dbReference>
<dbReference type="GO" id="GO:0031901">
    <property type="term" value="C:early endosome membrane"/>
    <property type="evidence" value="ECO:0007669"/>
    <property type="project" value="UniProtKB-SubCell"/>
</dbReference>
<organism evidence="16 17">
    <name type="scientific">Viridothelium virens</name>
    <name type="common">Speckled blister lichen</name>
    <name type="synonym">Trypethelium virens</name>
    <dbReference type="NCBI Taxonomy" id="1048519"/>
    <lineage>
        <taxon>Eukaryota</taxon>
        <taxon>Fungi</taxon>
        <taxon>Dikarya</taxon>
        <taxon>Ascomycota</taxon>
        <taxon>Pezizomycotina</taxon>
        <taxon>Dothideomycetes</taxon>
        <taxon>Dothideomycetes incertae sedis</taxon>
        <taxon>Trypetheliales</taxon>
        <taxon>Trypetheliaceae</taxon>
        <taxon>Viridothelium</taxon>
    </lineage>
</organism>
<feature type="region of interest" description="Disordered" evidence="14">
    <location>
        <begin position="556"/>
        <end position="602"/>
    </location>
</feature>
<dbReference type="InterPro" id="IPR002110">
    <property type="entry name" value="Ankyrin_rpt"/>
</dbReference>
<feature type="repeat" description="ANK" evidence="12">
    <location>
        <begin position="147"/>
        <end position="179"/>
    </location>
</feature>
<dbReference type="EMBL" id="ML991790">
    <property type="protein sequence ID" value="KAF2235570.1"/>
    <property type="molecule type" value="Genomic_DNA"/>
</dbReference>
<keyword evidence="10" id="KW-0449">Lipoprotein</keyword>
<feature type="repeat" description="ANK" evidence="12">
    <location>
        <begin position="47"/>
        <end position="79"/>
    </location>
</feature>
<accession>A0A6A6HDK3</accession>
<evidence type="ECO:0000256" key="14">
    <source>
        <dbReference type="SAM" id="MobiDB-lite"/>
    </source>
</evidence>
<dbReference type="PANTHER" id="PTHR24161">
    <property type="entry name" value="ANK_REP_REGION DOMAIN-CONTAINING PROTEIN-RELATED"/>
    <property type="match status" value="1"/>
</dbReference>
<keyword evidence="7 12" id="KW-0040">ANK repeat</keyword>
<keyword evidence="4 13" id="KW-0812">Transmembrane</keyword>
<dbReference type="EC" id="2.3.1.225" evidence="13"/>
<feature type="repeat" description="ANK" evidence="12">
    <location>
        <begin position="180"/>
        <end position="212"/>
    </location>
</feature>
<keyword evidence="5" id="KW-0677">Repeat</keyword>
<feature type="transmembrane region" description="Helical" evidence="13">
    <location>
        <begin position="451"/>
        <end position="474"/>
    </location>
</feature>
<reference evidence="16" key="1">
    <citation type="journal article" date="2020" name="Stud. Mycol.">
        <title>101 Dothideomycetes genomes: a test case for predicting lifestyles and emergence of pathogens.</title>
        <authorList>
            <person name="Haridas S."/>
            <person name="Albert R."/>
            <person name="Binder M."/>
            <person name="Bloem J."/>
            <person name="Labutti K."/>
            <person name="Salamov A."/>
            <person name="Andreopoulos B."/>
            <person name="Baker S."/>
            <person name="Barry K."/>
            <person name="Bills G."/>
            <person name="Bluhm B."/>
            <person name="Cannon C."/>
            <person name="Castanera R."/>
            <person name="Culley D."/>
            <person name="Daum C."/>
            <person name="Ezra D."/>
            <person name="Gonzalez J."/>
            <person name="Henrissat B."/>
            <person name="Kuo A."/>
            <person name="Liang C."/>
            <person name="Lipzen A."/>
            <person name="Lutzoni F."/>
            <person name="Magnuson J."/>
            <person name="Mondo S."/>
            <person name="Nolan M."/>
            <person name="Ohm R."/>
            <person name="Pangilinan J."/>
            <person name="Park H.-J."/>
            <person name="Ramirez L."/>
            <person name="Alfaro M."/>
            <person name="Sun H."/>
            <person name="Tritt A."/>
            <person name="Yoshinaga Y."/>
            <person name="Zwiers L.-H."/>
            <person name="Turgeon B."/>
            <person name="Goodwin S."/>
            <person name="Spatafora J."/>
            <person name="Crous P."/>
            <person name="Grigoriev I."/>
        </authorList>
    </citation>
    <scope>NUCLEOTIDE SEQUENCE</scope>
    <source>
        <strain evidence="16">Tuck. ex Michener</strain>
    </source>
</reference>
<comment type="catalytic activity">
    <reaction evidence="11 13">
        <text>L-cysteinyl-[protein] + hexadecanoyl-CoA = S-hexadecanoyl-L-cysteinyl-[protein] + CoA</text>
        <dbReference type="Rhea" id="RHEA:36683"/>
        <dbReference type="Rhea" id="RHEA-COMP:10131"/>
        <dbReference type="Rhea" id="RHEA-COMP:11032"/>
        <dbReference type="ChEBI" id="CHEBI:29950"/>
        <dbReference type="ChEBI" id="CHEBI:57287"/>
        <dbReference type="ChEBI" id="CHEBI:57379"/>
        <dbReference type="ChEBI" id="CHEBI:74151"/>
        <dbReference type="EC" id="2.3.1.225"/>
    </reaction>
</comment>
<evidence type="ECO:0000256" key="8">
    <source>
        <dbReference type="ARBA" id="ARBA00023136"/>
    </source>
</evidence>
<dbReference type="SUPFAM" id="SSF48403">
    <property type="entry name" value="Ankyrin repeat"/>
    <property type="match status" value="1"/>
</dbReference>
<dbReference type="InterPro" id="IPR001594">
    <property type="entry name" value="Palmitoyltrfase_DHHC"/>
</dbReference>
<evidence type="ECO:0000256" key="13">
    <source>
        <dbReference type="RuleBase" id="RU079119"/>
    </source>
</evidence>
<keyword evidence="13" id="KW-0808">Transferase</keyword>
<dbReference type="InterPro" id="IPR036770">
    <property type="entry name" value="Ankyrin_rpt-contain_sf"/>
</dbReference>
<dbReference type="PROSITE" id="PS50297">
    <property type="entry name" value="ANK_REP_REGION"/>
    <property type="match status" value="3"/>
</dbReference>
<comment type="domain">
    <text evidence="13">The DHHC domain is required for palmitoyltransferase activity.</text>
</comment>
<evidence type="ECO:0000256" key="10">
    <source>
        <dbReference type="ARBA" id="ARBA00023288"/>
    </source>
</evidence>
<comment type="subcellular location">
    <subcellularLocation>
        <location evidence="2">Early endosome membrane</location>
        <topology evidence="2">Multi-pass membrane protein</topology>
    </subcellularLocation>
</comment>
<dbReference type="Gene3D" id="1.25.40.20">
    <property type="entry name" value="Ankyrin repeat-containing domain"/>
    <property type="match status" value="2"/>
</dbReference>
<feature type="transmembrane region" description="Helical" evidence="13">
    <location>
        <begin position="501"/>
        <end position="522"/>
    </location>
</feature>
<comment type="similarity">
    <text evidence="3">Belongs to the DHHC palmitoyltransferase family. AKR/ZDHHC17 subfamily.</text>
</comment>
<dbReference type="SMART" id="SM00248">
    <property type="entry name" value="ANK"/>
    <property type="match status" value="5"/>
</dbReference>
<name>A0A6A6HDK3_VIRVR</name>
<evidence type="ECO:0000256" key="6">
    <source>
        <dbReference type="ARBA" id="ARBA00022989"/>
    </source>
</evidence>